<reference evidence="1" key="1">
    <citation type="submission" date="2020-04" db="EMBL/GenBank/DDBJ databases">
        <authorList>
            <person name="Alioto T."/>
            <person name="Alioto T."/>
            <person name="Gomez Garrido J."/>
        </authorList>
    </citation>
    <scope>NUCLEOTIDE SEQUENCE</scope>
    <source>
        <strain evidence="1">A484AB</strain>
    </source>
</reference>
<dbReference type="EMBL" id="CACRXK020012353">
    <property type="protein sequence ID" value="CAB4023172.1"/>
    <property type="molecule type" value="Genomic_DNA"/>
</dbReference>
<evidence type="ECO:0000313" key="2">
    <source>
        <dbReference type="Proteomes" id="UP001152795"/>
    </source>
</evidence>
<comment type="caution">
    <text evidence="1">The sequence shown here is derived from an EMBL/GenBank/DDBJ whole genome shotgun (WGS) entry which is preliminary data.</text>
</comment>
<feature type="non-terminal residue" evidence="1">
    <location>
        <position position="70"/>
    </location>
</feature>
<protein>
    <submittedName>
        <fullName evidence="1">Uncharacterized protein</fullName>
    </submittedName>
</protein>
<evidence type="ECO:0000313" key="1">
    <source>
        <dbReference type="EMBL" id="CAB4023172.1"/>
    </source>
</evidence>
<gene>
    <name evidence="1" type="ORF">PACLA_8A006323</name>
</gene>
<keyword evidence="2" id="KW-1185">Reference proteome</keyword>
<proteinExistence type="predicted"/>
<sequence length="70" mass="7973">MTSDHIKSNHSASSILECGDFCLTEKCSGFNYQSRKNETEINCQLTCFPTSSSLMTKDASWAFYQVEEYQ</sequence>
<dbReference type="Proteomes" id="UP001152795">
    <property type="component" value="Unassembled WGS sequence"/>
</dbReference>
<accession>A0A7D9L078</accession>
<name>A0A7D9L078_PARCT</name>
<organism evidence="1 2">
    <name type="scientific">Paramuricea clavata</name>
    <name type="common">Red gorgonian</name>
    <name type="synonym">Violescent sea-whip</name>
    <dbReference type="NCBI Taxonomy" id="317549"/>
    <lineage>
        <taxon>Eukaryota</taxon>
        <taxon>Metazoa</taxon>
        <taxon>Cnidaria</taxon>
        <taxon>Anthozoa</taxon>
        <taxon>Octocorallia</taxon>
        <taxon>Malacalcyonacea</taxon>
        <taxon>Plexauridae</taxon>
        <taxon>Paramuricea</taxon>
    </lineage>
</organism>
<dbReference type="AlphaFoldDB" id="A0A7D9L078"/>